<name>A0A1L3JJL1_9FLAO</name>
<evidence type="ECO:0000313" key="2">
    <source>
        <dbReference type="EMBL" id="APG65330.1"/>
    </source>
</evidence>
<dbReference type="STRING" id="1850252.LPB136_08190"/>
<dbReference type="InterPro" id="IPR036249">
    <property type="entry name" value="Thioredoxin-like_sf"/>
</dbReference>
<dbReference type="Proteomes" id="UP000181898">
    <property type="component" value="Chromosome"/>
</dbReference>
<accession>A0A1L3JJL1</accession>
<dbReference type="RefSeq" id="WP_072555849.1">
    <property type="nucleotide sequence ID" value="NZ_CP018155.1"/>
</dbReference>
<dbReference type="InterPro" id="IPR012336">
    <property type="entry name" value="Thioredoxin-like_fold"/>
</dbReference>
<keyword evidence="3" id="KW-1185">Reference proteome</keyword>
<evidence type="ECO:0000259" key="1">
    <source>
        <dbReference type="PROSITE" id="PS51352"/>
    </source>
</evidence>
<feature type="domain" description="Thioredoxin" evidence="1">
    <location>
        <begin position="6"/>
        <end position="156"/>
    </location>
</feature>
<dbReference type="Gene3D" id="3.40.30.10">
    <property type="entry name" value="Glutaredoxin"/>
    <property type="match status" value="1"/>
</dbReference>
<dbReference type="EMBL" id="CP018155">
    <property type="protein sequence ID" value="APG65330.1"/>
    <property type="molecule type" value="Genomic_DNA"/>
</dbReference>
<dbReference type="SUPFAM" id="SSF52833">
    <property type="entry name" value="Thioredoxin-like"/>
    <property type="match status" value="1"/>
</dbReference>
<dbReference type="PROSITE" id="PS51352">
    <property type="entry name" value="THIOREDOXIN_2"/>
    <property type="match status" value="1"/>
</dbReference>
<gene>
    <name evidence="2" type="ORF">LPB136_08190</name>
</gene>
<sequence>MKKYILTALLIIGAITVKAQEINWVTLNEALALQKENPKKIMMDVYTNWCGPCILLDKNTFHNPDLVEYVNKNYYAVKFNAEGTQNITYKGKTFGNPNYNPKKANKNNSPHEFSNYMDIKAFPTIAFFDENGDYITPLKGYYNAQQLELYLKMFNEDKHKELNTQEKFNEYFEAFKPSFKS</sequence>
<dbReference type="InterPro" id="IPR013766">
    <property type="entry name" value="Thioredoxin_domain"/>
</dbReference>
<dbReference type="AlphaFoldDB" id="A0A1L3JJL1"/>
<dbReference type="OrthoDB" id="9811036at2"/>
<dbReference type="KEGG" id="ten:LPB136_08190"/>
<proteinExistence type="predicted"/>
<reference evidence="2 3" key="1">
    <citation type="submission" date="2016-11" db="EMBL/GenBank/DDBJ databases">
        <title>Tenacibaculum sp. LPB0136, isolated from marine environment.</title>
        <authorList>
            <person name="Kim E."/>
            <person name="Yi H."/>
        </authorList>
    </citation>
    <scope>NUCLEOTIDE SEQUENCE [LARGE SCALE GENOMIC DNA]</scope>
    <source>
        <strain evidence="2 3">LPB0136</strain>
    </source>
</reference>
<protein>
    <submittedName>
        <fullName evidence="2">Thioredoxin family protein</fullName>
    </submittedName>
</protein>
<organism evidence="2 3">
    <name type="scientific">Tenacibaculum todarodis</name>
    <dbReference type="NCBI Taxonomy" id="1850252"/>
    <lineage>
        <taxon>Bacteria</taxon>
        <taxon>Pseudomonadati</taxon>
        <taxon>Bacteroidota</taxon>
        <taxon>Flavobacteriia</taxon>
        <taxon>Flavobacteriales</taxon>
        <taxon>Flavobacteriaceae</taxon>
        <taxon>Tenacibaculum</taxon>
    </lineage>
</organism>
<dbReference type="Pfam" id="PF13098">
    <property type="entry name" value="Thioredoxin_2"/>
    <property type="match status" value="1"/>
</dbReference>
<evidence type="ECO:0000313" key="3">
    <source>
        <dbReference type="Proteomes" id="UP000181898"/>
    </source>
</evidence>